<comment type="function">
    <text evidence="11">Component of the F(0) channel, it forms part of the peripheral stalk, linking F(1) to F(0).</text>
</comment>
<evidence type="ECO:0000256" key="12">
    <source>
        <dbReference type="RuleBase" id="RU003848"/>
    </source>
</evidence>
<geneLocation type="chloroplast" evidence="14"/>
<protein>
    <recommendedName>
        <fullName evidence="11">ATP synthase subunit b, chloroplastic</fullName>
    </recommendedName>
    <alternativeName>
        <fullName evidence="11">ATP synthase F(0) sector subunit b</fullName>
    </alternativeName>
    <alternativeName>
        <fullName evidence="11">ATPase subunit I</fullName>
    </alternativeName>
</protein>
<keyword evidence="14" id="KW-0934">Plastid</keyword>
<evidence type="ECO:0000256" key="5">
    <source>
        <dbReference type="ARBA" id="ARBA00022781"/>
    </source>
</evidence>
<keyword evidence="11" id="KW-0793">Thylakoid</keyword>
<evidence type="ECO:0000256" key="11">
    <source>
        <dbReference type="HAMAP-Rule" id="MF_01398"/>
    </source>
</evidence>
<dbReference type="AlphaFoldDB" id="A0A1G4NSW9"/>
<dbReference type="EMBL" id="LT622865">
    <property type="protein sequence ID" value="SCW21750.1"/>
    <property type="molecule type" value="Genomic_DNA"/>
</dbReference>
<keyword evidence="4 11" id="KW-0812">Transmembrane</keyword>
<keyword evidence="14" id="KW-0150">Chloroplast</keyword>
<evidence type="ECO:0000256" key="4">
    <source>
        <dbReference type="ARBA" id="ARBA00022692"/>
    </source>
</evidence>
<feature type="coiled-coil region" evidence="13">
    <location>
        <begin position="54"/>
        <end position="95"/>
    </location>
</feature>
<accession>A0A1G4NSW9</accession>
<evidence type="ECO:0000256" key="2">
    <source>
        <dbReference type="ARBA" id="ARBA00022448"/>
    </source>
</evidence>
<keyword evidence="3 11" id="KW-0138">CF(0)</keyword>
<evidence type="ECO:0000256" key="1">
    <source>
        <dbReference type="ARBA" id="ARBA00004167"/>
    </source>
</evidence>
<comment type="function">
    <text evidence="10 11">F(1)F(0) ATP synthase produces ATP from ADP in the presence of a proton or sodium gradient. F-type ATPases consist of two structural domains, F(1) containing the extramembraneous catalytic core and F(0) containing the membrane proton channel, linked together by a central stalk and a peripheral stalk. During catalysis, ATP synthesis in the catalytic domain of F(1) is coupled via a rotary mechanism of the central stalk subunits to proton translocation.</text>
</comment>
<dbReference type="PANTHER" id="PTHR34264">
    <property type="entry name" value="ATP SYNTHASE SUBUNIT B, CHLOROPLASTIC"/>
    <property type="match status" value="1"/>
</dbReference>
<dbReference type="CDD" id="cd06503">
    <property type="entry name" value="ATP-synt_Fo_b"/>
    <property type="match status" value="1"/>
</dbReference>
<keyword evidence="7 11" id="KW-0406">Ion transport</keyword>
<name>A0A1G4NSW9_9FLOR</name>
<comment type="similarity">
    <text evidence="11 12">Belongs to the ATPase B chain family.</text>
</comment>
<reference evidence="14" key="1">
    <citation type="submission" date="2016-10" db="EMBL/GenBank/DDBJ databases">
        <title>Chloroplast genomes as a tool to resolve red algal phylogenies: a case study in the Nemaliales.</title>
        <authorList>
            <person name="Costa J.F."/>
            <person name="Lin S.M."/>
            <person name="Macaya E.C."/>
            <person name="Fernandez-Garcia C."/>
            <person name="Verbruggen H."/>
        </authorList>
    </citation>
    <scope>NUCLEOTIDE SEQUENCE</scope>
    <source>
        <strain evidence="14">JFC0074</strain>
    </source>
</reference>
<organism evidence="14">
    <name type="scientific">Galaxaura rugosa</name>
    <dbReference type="NCBI Taxonomy" id="268570"/>
    <lineage>
        <taxon>Eukaryota</taxon>
        <taxon>Rhodophyta</taxon>
        <taxon>Florideophyceae</taxon>
        <taxon>Nemaliophycidae</taxon>
        <taxon>Nemaliales</taxon>
        <taxon>Galaxauraceae</taxon>
        <taxon>Galaxaura</taxon>
    </lineage>
</organism>
<keyword evidence="8 11" id="KW-0472">Membrane</keyword>
<keyword evidence="6 11" id="KW-1133">Transmembrane helix</keyword>
<dbReference type="GeneID" id="29998775"/>
<evidence type="ECO:0000256" key="10">
    <source>
        <dbReference type="ARBA" id="ARBA00025198"/>
    </source>
</evidence>
<proteinExistence type="inferred from homology"/>
<dbReference type="GO" id="GO:0046933">
    <property type="term" value="F:proton-transporting ATP synthase activity, rotational mechanism"/>
    <property type="evidence" value="ECO:0007669"/>
    <property type="project" value="UniProtKB-UniRule"/>
</dbReference>
<evidence type="ECO:0000256" key="9">
    <source>
        <dbReference type="ARBA" id="ARBA00023310"/>
    </source>
</evidence>
<dbReference type="Pfam" id="PF00430">
    <property type="entry name" value="ATP-synt_B"/>
    <property type="match status" value="1"/>
</dbReference>
<evidence type="ECO:0000256" key="7">
    <source>
        <dbReference type="ARBA" id="ARBA00023065"/>
    </source>
</evidence>
<reference evidence="14" key="2">
    <citation type="submission" date="2016-10" db="EMBL/GenBank/DDBJ databases">
        <authorList>
            <person name="de Groot N.N."/>
        </authorList>
    </citation>
    <scope>NUCLEOTIDE SEQUENCE</scope>
    <source>
        <strain evidence="14">JFC0074</strain>
    </source>
</reference>
<evidence type="ECO:0000256" key="8">
    <source>
        <dbReference type="ARBA" id="ARBA00023136"/>
    </source>
</evidence>
<comment type="subcellular location">
    <subcellularLocation>
        <location evidence="1">Membrane</location>
        <topology evidence="1">Single-pass membrane protein</topology>
    </subcellularLocation>
    <subcellularLocation>
        <location evidence="11">Plastid</location>
        <location evidence="11">Chloroplast thylakoid membrane</location>
        <topology evidence="11">Single-pass membrane protein</topology>
    </subcellularLocation>
</comment>
<keyword evidence="9 11" id="KW-0066">ATP synthesis</keyword>
<evidence type="ECO:0000256" key="3">
    <source>
        <dbReference type="ARBA" id="ARBA00022547"/>
    </source>
</evidence>
<dbReference type="InterPro" id="IPR002146">
    <property type="entry name" value="ATP_synth_b/b'su_bac/chlpt"/>
</dbReference>
<dbReference type="GO" id="GO:0045259">
    <property type="term" value="C:proton-transporting ATP synthase complex"/>
    <property type="evidence" value="ECO:0007669"/>
    <property type="project" value="UniProtKB-KW"/>
</dbReference>
<evidence type="ECO:0000313" key="14">
    <source>
        <dbReference type="EMBL" id="SCW21750.1"/>
    </source>
</evidence>
<keyword evidence="13" id="KW-0175">Coiled coil</keyword>
<comment type="subunit">
    <text evidence="11">F-type ATPases have 2 components, F(1) - the catalytic core - and F(0) - the membrane proton channel. F(1) has five subunits: alpha(3), beta(3), gamma(1), delta(1), epsilon(1). F(0) has four main subunits: a(1), b(1), b'(1) and c(10-14). The alpha and beta chains form an alternating ring which encloses part of the gamma chain. F(1) is attached to F(0) by a central stalk formed by the gamma and epsilon chains, while a peripheral stalk is formed by the delta, b and b' chains.</text>
</comment>
<keyword evidence="5 11" id="KW-0375">Hydrogen ion transport</keyword>
<dbReference type="HAMAP" id="MF_01398">
    <property type="entry name" value="ATP_synth_b_bprime"/>
    <property type="match status" value="1"/>
</dbReference>
<keyword evidence="2 11" id="KW-0813">Transport</keyword>
<sequence length="177" mass="20128">MNNFLQVFNIITEHKSFGFNSNFLEANVINIALLLSGLIYILKNFLGSTLINRQEKVLLAIQEAEERLKQANDRLEEAEKQLAQTQLVIAQIKEEAEFTAEKVKNSILNQGEQDIEKLKTAGKNSIANAEQQIKKQIQQQITNLAIHRVTLQLKNQMNQKTQLSIIDTNIMKLGVEI</sequence>
<dbReference type="RefSeq" id="YP_009313496.1">
    <property type="nucleotide sequence ID" value="NC_031657.1"/>
</dbReference>
<dbReference type="GO" id="GO:0009535">
    <property type="term" value="C:chloroplast thylakoid membrane"/>
    <property type="evidence" value="ECO:0007669"/>
    <property type="project" value="UniProtKB-SubCell"/>
</dbReference>
<dbReference type="PANTHER" id="PTHR34264:SF3">
    <property type="entry name" value="ATP SYNTHASE SUBUNIT B, CHLOROPLASTIC"/>
    <property type="match status" value="1"/>
</dbReference>
<comment type="miscellaneous">
    <text evidence="11">In plastids the F-type ATPase is also known as CF(1)CF(0).</text>
</comment>
<gene>
    <name evidence="11 14" type="primary">atpF</name>
    <name evidence="14" type="ORF">JFC0074_113</name>
</gene>
<evidence type="ECO:0000256" key="13">
    <source>
        <dbReference type="SAM" id="Coils"/>
    </source>
</evidence>
<evidence type="ECO:0000256" key="6">
    <source>
        <dbReference type="ARBA" id="ARBA00022989"/>
    </source>
</evidence>
<dbReference type="NCBIfam" id="NF005606">
    <property type="entry name" value="PRK07352.1"/>
    <property type="match status" value="1"/>
</dbReference>